<dbReference type="FunFam" id="3.80.10.10:FF:000221">
    <property type="entry name" value="Leucine-rich repeat receptor-like protein kinase PXL1"/>
    <property type="match status" value="1"/>
</dbReference>
<evidence type="ECO:0000256" key="7">
    <source>
        <dbReference type="ARBA" id="ARBA00023180"/>
    </source>
</evidence>
<evidence type="ECO:0000313" key="9">
    <source>
        <dbReference type="Proteomes" id="UP000288805"/>
    </source>
</evidence>
<dbReference type="InterPro" id="IPR032675">
    <property type="entry name" value="LRR_dom_sf"/>
</dbReference>
<dbReference type="Pfam" id="PF13855">
    <property type="entry name" value="LRR_8"/>
    <property type="match status" value="1"/>
</dbReference>
<reference evidence="8 9" key="1">
    <citation type="journal article" date="2018" name="PLoS Genet.">
        <title>Population sequencing reveals clonal diversity and ancestral inbreeding in the grapevine cultivar Chardonnay.</title>
        <authorList>
            <person name="Roach M.J."/>
            <person name="Johnson D.L."/>
            <person name="Bohlmann J."/>
            <person name="van Vuuren H.J."/>
            <person name="Jones S.J."/>
            <person name="Pretorius I.S."/>
            <person name="Schmidt S.A."/>
            <person name="Borneman A.R."/>
        </authorList>
    </citation>
    <scope>NUCLEOTIDE SEQUENCE [LARGE SCALE GENOMIC DNA]</scope>
    <source>
        <strain evidence="9">cv. Chardonnay</strain>
        <tissue evidence="8">Leaf</tissue>
    </source>
</reference>
<protein>
    <submittedName>
        <fullName evidence="8">Receptor-like protein 12</fullName>
    </submittedName>
</protein>
<evidence type="ECO:0000256" key="4">
    <source>
        <dbReference type="ARBA" id="ARBA00022989"/>
    </source>
</evidence>
<comment type="subcellular location">
    <subcellularLocation>
        <location evidence="1">Membrane</location>
        <topology evidence="1">Single-pass type I membrane protein</topology>
    </subcellularLocation>
</comment>
<keyword evidence="6 8" id="KW-0675">Receptor</keyword>
<dbReference type="PANTHER" id="PTHR48063:SF98">
    <property type="entry name" value="LRR RECEPTOR-LIKE SERINE_THREONINE-PROTEIN KINASE FLS2"/>
    <property type="match status" value="1"/>
</dbReference>
<keyword evidence="5" id="KW-0472">Membrane</keyword>
<dbReference type="Pfam" id="PF00560">
    <property type="entry name" value="LRR_1"/>
    <property type="match status" value="1"/>
</dbReference>
<evidence type="ECO:0000256" key="2">
    <source>
        <dbReference type="ARBA" id="ARBA00022692"/>
    </source>
</evidence>
<comment type="caution">
    <text evidence="8">The sequence shown here is derived from an EMBL/GenBank/DDBJ whole genome shotgun (WGS) entry which is preliminary data.</text>
</comment>
<dbReference type="AlphaFoldDB" id="A0A438BR68"/>
<keyword evidence="4" id="KW-1133">Transmembrane helix</keyword>
<keyword evidence="7" id="KW-0325">Glycoprotein</keyword>
<evidence type="ECO:0000256" key="5">
    <source>
        <dbReference type="ARBA" id="ARBA00023136"/>
    </source>
</evidence>
<sequence>MHLKYEDLSLVVKGRKSEYDSILALVRTIDFSSNNLSGSIPAEISSLSGLRFLNLSENHLIGRIPEKVGSMETLESLDLSRNHLSGAIPESMTNLSFLDHLDLSYNNLLGTIPSSTQLQALTHIASLAMMNFVELLLQKTAQRRKIFKV</sequence>
<dbReference type="EMBL" id="QGNW01002652">
    <property type="protein sequence ID" value="RVW13446.1"/>
    <property type="molecule type" value="Genomic_DNA"/>
</dbReference>
<evidence type="ECO:0000313" key="8">
    <source>
        <dbReference type="EMBL" id="RVW13446.1"/>
    </source>
</evidence>
<dbReference type="Proteomes" id="UP000288805">
    <property type="component" value="Unassembled WGS sequence"/>
</dbReference>
<gene>
    <name evidence="8" type="primary">RLP12_0</name>
    <name evidence="8" type="ORF">CK203_096628</name>
</gene>
<accession>A0A438BR68</accession>
<dbReference type="Gene3D" id="3.80.10.10">
    <property type="entry name" value="Ribonuclease Inhibitor"/>
    <property type="match status" value="1"/>
</dbReference>
<keyword evidence="2" id="KW-0812">Transmembrane</keyword>
<keyword evidence="3" id="KW-0732">Signal</keyword>
<evidence type="ECO:0000256" key="6">
    <source>
        <dbReference type="ARBA" id="ARBA00023170"/>
    </source>
</evidence>
<dbReference type="PRINTS" id="PR00019">
    <property type="entry name" value="LEURICHRPT"/>
</dbReference>
<evidence type="ECO:0000256" key="3">
    <source>
        <dbReference type="ARBA" id="ARBA00022729"/>
    </source>
</evidence>
<name>A0A438BR68_VITVI</name>
<dbReference type="InterPro" id="IPR001611">
    <property type="entry name" value="Leu-rich_rpt"/>
</dbReference>
<dbReference type="GO" id="GO:0016020">
    <property type="term" value="C:membrane"/>
    <property type="evidence" value="ECO:0007669"/>
    <property type="project" value="UniProtKB-SubCell"/>
</dbReference>
<dbReference type="PANTHER" id="PTHR48063">
    <property type="entry name" value="LRR RECEPTOR-LIKE KINASE"/>
    <property type="match status" value="1"/>
</dbReference>
<proteinExistence type="predicted"/>
<dbReference type="SUPFAM" id="SSF52058">
    <property type="entry name" value="L domain-like"/>
    <property type="match status" value="1"/>
</dbReference>
<organism evidence="8 9">
    <name type="scientific">Vitis vinifera</name>
    <name type="common">Grape</name>
    <dbReference type="NCBI Taxonomy" id="29760"/>
    <lineage>
        <taxon>Eukaryota</taxon>
        <taxon>Viridiplantae</taxon>
        <taxon>Streptophyta</taxon>
        <taxon>Embryophyta</taxon>
        <taxon>Tracheophyta</taxon>
        <taxon>Spermatophyta</taxon>
        <taxon>Magnoliopsida</taxon>
        <taxon>eudicotyledons</taxon>
        <taxon>Gunneridae</taxon>
        <taxon>Pentapetalae</taxon>
        <taxon>rosids</taxon>
        <taxon>Vitales</taxon>
        <taxon>Vitaceae</taxon>
        <taxon>Viteae</taxon>
        <taxon>Vitis</taxon>
    </lineage>
</organism>
<evidence type="ECO:0000256" key="1">
    <source>
        <dbReference type="ARBA" id="ARBA00004479"/>
    </source>
</evidence>
<dbReference type="InterPro" id="IPR046956">
    <property type="entry name" value="RLP23-like"/>
</dbReference>